<comment type="caution">
    <text evidence="1">The sequence shown here is derived from an EMBL/GenBank/DDBJ whole genome shotgun (WGS) entry which is preliminary data.</text>
</comment>
<protein>
    <submittedName>
        <fullName evidence="1">Uncharacterized protein</fullName>
    </submittedName>
</protein>
<sequence length="165" mass="18409">MPLEVLRDELLTGKVTLEKQIEIHAGILKFTLERLATLGKEVESLKRSAVTTQGKAFDDNITPMDQQAAVILDKLETIEHQNQAAIVDKLNAVMVELDTIERLQVIAATRRPSTRTTAQGKKDMTEAAPGKKDPEDAMRGLMNETRGQPFFEGQLALFIKSYAFR</sequence>
<proteinExistence type="predicted"/>
<dbReference type="Proteomes" id="UP001172680">
    <property type="component" value="Unassembled WGS sequence"/>
</dbReference>
<dbReference type="EMBL" id="JAPDRP010000018">
    <property type="protein sequence ID" value="KAJ9640001.1"/>
    <property type="molecule type" value="Genomic_DNA"/>
</dbReference>
<organism evidence="1 2">
    <name type="scientific">Coniosporium tulheliwenetii</name>
    <dbReference type="NCBI Taxonomy" id="3383036"/>
    <lineage>
        <taxon>Eukaryota</taxon>
        <taxon>Fungi</taxon>
        <taxon>Dikarya</taxon>
        <taxon>Ascomycota</taxon>
        <taxon>Pezizomycotina</taxon>
        <taxon>Dothideomycetes</taxon>
        <taxon>Dothideomycetes incertae sedis</taxon>
        <taxon>Coniosporium</taxon>
    </lineage>
</organism>
<evidence type="ECO:0000313" key="2">
    <source>
        <dbReference type="Proteomes" id="UP001172680"/>
    </source>
</evidence>
<gene>
    <name evidence="1" type="ORF">H2199_006234</name>
</gene>
<evidence type="ECO:0000313" key="1">
    <source>
        <dbReference type="EMBL" id="KAJ9640001.1"/>
    </source>
</evidence>
<accession>A0ACC2YXS8</accession>
<name>A0ACC2YXS8_9PEZI</name>
<reference evidence="1" key="1">
    <citation type="submission" date="2022-10" db="EMBL/GenBank/DDBJ databases">
        <title>Culturing micro-colonial fungi from biological soil crusts in the Mojave desert and describing Neophaeococcomyces mojavensis, and introducing the new genera and species Taxawa tesnikishii.</title>
        <authorList>
            <person name="Kurbessoian T."/>
            <person name="Stajich J.E."/>
        </authorList>
    </citation>
    <scope>NUCLEOTIDE SEQUENCE</scope>
    <source>
        <strain evidence="1">JES_115</strain>
    </source>
</reference>
<keyword evidence="2" id="KW-1185">Reference proteome</keyword>